<keyword evidence="2" id="KW-0333">Golgi apparatus</keyword>
<dbReference type="STRING" id="90262.A0A1X2I4C8"/>
<dbReference type="Gene3D" id="1.10.287.1490">
    <property type="match status" value="1"/>
</dbReference>
<feature type="compositionally biased region" description="Low complexity" evidence="5">
    <location>
        <begin position="746"/>
        <end position="761"/>
    </location>
</feature>
<evidence type="ECO:0000313" key="8">
    <source>
        <dbReference type="Proteomes" id="UP000193560"/>
    </source>
</evidence>
<evidence type="ECO:0000256" key="1">
    <source>
        <dbReference type="ARBA" id="ARBA00004555"/>
    </source>
</evidence>
<comment type="subcellular location">
    <subcellularLocation>
        <location evidence="1">Golgi apparatus</location>
    </subcellularLocation>
</comment>
<accession>A0A1X2I4C8</accession>
<feature type="region of interest" description="Disordered" evidence="5">
    <location>
        <begin position="740"/>
        <end position="761"/>
    </location>
</feature>
<evidence type="ECO:0000256" key="5">
    <source>
        <dbReference type="SAM" id="MobiDB-lite"/>
    </source>
</evidence>
<feature type="coiled-coil region" evidence="4">
    <location>
        <begin position="391"/>
        <end position="534"/>
    </location>
</feature>
<feature type="region of interest" description="Disordered" evidence="5">
    <location>
        <begin position="186"/>
        <end position="214"/>
    </location>
</feature>
<dbReference type="OrthoDB" id="425925at2759"/>
<feature type="domain" description="GRIP" evidence="6">
    <location>
        <begin position="641"/>
        <end position="692"/>
    </location>
</feature>
<gene>
    <name evidence="7" type="ORF">BCR42DRAFT_424313</name>
</gene>
<evidence type="ECO:0000256" key="3">
    <source>
        <dbReference type="ARBA" id="ARBA00023054"/>
    </source>
</evidence>
<evidence type="ECO:0000256" key="2">
    <source>
        <dbReference type="ARBA" id="ARBA00023034"/>
    </source>
</evidence>
<evidence type="ECO:0000313" key="7">
    <source>
        <dbReference type="EMBL" id="ORZ08937.1"/>
    </source>
</evidence>
<name>A0A1X2I4C8_9FUNG</name>
<dbReference type="GO" id="GO:0006888">
    <property type="term" value="P:endoplasmic reticulum to Golgi vesicle-mediated transport"/>
    <property type="evidence" value="ECO:0007669"/>
    <property type="project" value="TreeGrafter"/>
</dbReference>
<sequence length="761" mass="87248">MSTEVDALQARLQAYEHRETQWKQQLEKAQHEHTQLQSYQQKLTQAGTHLKALATDNARLQQELNQQTSASGQVEEQLKKDRDDLAAQLEQQKKSSISTIEHLLQQLTLETDNEHDDDHSSSASSSAETPTSPKQQLPDMSDLEQVRHYIETTVSQMNLKVKGKDTTIAALKSDVEQLQSKLQDMEQLPEKTQSPIHPPSPHTDSSPTTAGDGLSVDFLEQNIKGIINDADNFSVDSSSLPPQLMATLEHLREHLQTLAETRKTTLHQTADEIKELKRQITQLQMSVNEWSEEKEQWLAEKEELENQLANDQAIKDKAEGFDVMTTEYEQHKIEFTRLQTEHQSLLAEFTRCKNLLESSSLETKEYTETLSQMQAEQQPLLDKVADLETKLMESESARQQSDGQVERLQQEHQALLDKIAHIKETLAPRLEADKQLRVKVTELTSELEQTKQSLDEMRSTMVARDDEAGQQLENKDRHLHQLQNRLEKLQQEREELEMAAMELDTRCSHLEQNNATLTNDLEICKKQMAEEQQSSASERANMENLQSVLEEFQTIKDAEIRAAVEHIERQLEVAKKSWTEYQERARLAESSLEQYQHDVAKTPQYEREIKEKNLLIGKLRHEAIILNEHLVEAMRRLKEESNESNVDRQLITNLVVGFLMAPRGDRKRFDILTIIANVLQMTDEQKEQVGLIRMKNNGNGQRSNNSSPSGTGWQSPRQQQEMEPKESFTDAWISFLLKESSKRKPSASSPTSSPHSDQVDI</sequence>
<feature type="region of interest" description="Disordered" evidence="5">
    <location>
        <begin position="112"/>
        <end position="141"/>
    </location>
</feature>
<dbReference type="InterPro" id="IPR000237">
    <property type="entry name" value="GRIP_dom"/>
</dbReference>
<dbReference type="GO" id="GO:0007030">
    <property type="term" value="P:Golgi organization"/>
    <property type="evidence" value="ECO:0007669"/>
    <property type="project" value="TreeGrafter"/>
</dbReference>
<dbReference type="Proteomes" id="UP000193560">
    <property type="component" value="Unassembled WGS sequence"/>
</dbReference>
<keyword evidence="3 4" id="KW-0175">Coiled coil</keyword>
<dbReference type="InterPro" id="IPR019459">
    <property type="entry name" value="GRAB"/>
</dbReference>
<feature type="coiled-coil region" evidence="4">
    <location>
        <begin position="5"/>
        <end position="106"/>
    </location>
</feature>
<feature type="compositionally biased region" description="Low complexity" evidence="5">
    <location>
        <begin position="121"/>
        <end position="133"/>
    </location>
</feature>
<dbReference type="Pfam" id="PF10375">
    <property type="entry name" value="GRAB"/>
    <property type="match status" value="1"/>
</dbReference>
<dbReference type="PROSITE" id="PS50913">
    <property type="entry name" value="GRIP"/>
    <property type="match status" value="1"/>
</dbReference>
<reference evidence="7 8" key="1">
    <citation type="submission" date="2016-07" db="EMBL/GenBank/DDBJ databases">
        <title>Pervasive Adenine N6-methylation of Active Genes in Fungi.</title>
        <authorList>
            <consortium name="DOE Joint Genome Institute"/>
            <person name="Mondo S.J."/>
            <person name="Dannebaum R.O."/>
            <person name="Kuo R.C."/>
            <person name="Labutti K."/>
            <person name="Haridas S."/>
            <person name="Kuo A."/>
            <person name="Salamov A."/>
            <person name="Ahrendt S.R."/>
            <person name="Lipzen A."/>
            <person name="Sullivan W."/>
            <person name="Andreopoulos W.B."/>
            <person name="Clum A."/>
            <person name="Lindquist E."/>
            <person name="Daum C."/>
            <person name="Ramamoorthy G.K."/>
            <person name="Gryganskyi A."/>
            <person name="Culley D."/>
            <person name="Magnuson J.K."/>
            <person name="James T.Y."/>
            <person name="O'Malley M.A."/>
            <person name="Stajich J.E."/>
            <person name="Spatafora J.W."/>
            <person name="Visel A."/>
            <person name="Grigoriev I.V."/>
        </authorList>
    </citation>
    <scope>NUCLEOTIDE SEQUENCE [LARGE SCALE GENOMIC DNA]</scope>
    <source>
        <strain evidence="7 8">NRRL 1336</strain>
    </source>
</reference>
<dbReference type="EMBL" id="MCGE01000029">
    <property type="protein sequence ID" value="ORZ08937.1"/>
    <property type="molecule type" value="Genomic_DNA"/>
</dbReference>
<evidence type="ECO:0000256" key="4">
    <source>
        <dbReference type="SAM" id="Coils"/>
    </source>
</evidence>
<dbReference type="PANTHER" id="PTHR18921">
    <property type="entry name" value="MYOSIN HEAVY CHAIN - RELATED"/>
    <property type="match status" value="1"/>
</dbReference>
<dbReference type="PANTHER" id="PTHR18921:SF2">
    <property type="entry name" value="THYROID RECEPTOR-INTERACTING PROTEIN 11"/>
    <property type="match status" value="1"/>
</dbReference>
<evidence type="ECO:0000259" key="6">
    <source>
        <dbReference type="PROSITE" id="PS50913"/>
    </source>
</evidence>
<dbReference type="GO" id="GO:0031267">
    <property type="term" value="F:small GTPase binding"/>
    <property type="evidence" value="ECO:0007669"/>
    <property type="project" value="TreeGrafter"/>
</dbReference>
<dbReference type="AlphaFoldDB" id="A0A1X2I4C8"/>
<dbReference type="GO" id="GO:0005794">
    <property type="term" value="C:Golgi apparatus"/>
    <property type="evidence" value="ECO:0007669"/>
    <property type="project" value="UniProtKB-SubCell"/>
</dbReference>
<comment type="caution">
    <text evidence="7">The sequence shown here is derived from an EMBL/GenBank/DDBJ whole genome shotgun (WGS) entry which is preliminary data.</text>
</comment>
<feature type="coiled-coil region" evidence="4">
    <location>
        <begin position="266"/>
        <end position="348"/>
    </location>
</feature>
<proteinExistence type="predicted"/>
<feature type="region of interest" description="Disordered" evidence="5">
    <location>
        <begin position="695"/>
        <end position="726"/>
    </location>
</feature>
<organism evidence="7 8">
    <name type="scientific">Absidia repens</name>
    <dbReference type="NCBI Taxonomy" id="90262"/>
    <lineage>
        <taxon>Eukaryota</taxon>
        <taxon>Fungi</taxon>
        <taxon>Fungi incertae sedis</taxon>
        <taxon>Mucoromycota</taxon>
        <taxon>Mucoromycotina</taxon>
        <taxon>Mucoromycetes</taxon>
        <taxon>Mucorales</taxon>
        <taxon>Cunninghamellaceae</taxon>
        <taxon>Absidia</taxon>
    </lineage>
</organism>
<feature type="compositionally biased region" description="Low complexity" evidence="5">
    <location>
        <begin position="696"/>
        <end position="710"/>
    </location>
</feature>
<keyword evidence="8" id="KW-1185">Reference proteome</keyword>
<protein>
    <recommendedName>
        <fullName evidence="6">GRIP domain-containing protein</fullName>
    </recommendedName>
</protein>